<reference evidence="8 9" key="1">
    <citation type="submission" date="2021-03" db="EMBL/GenBank/DDBJ databases">
        <title>Human Oral Microbial Genomes.</title>
        <authorList>
            <person name="Johnston C.D."/>
            <person name="Chen T."/>
            <person name="Dewhirst F.E."/>
        </authorList>
    </citation>
    <scope>NUCLEOTIDE SEQUENCE [LARGE SCALE GENOMIC DNA]</scope>
    <source>
        <strain evidence="8 9">DSMZ 100122</strain>
    </source>
</reference>
<evidence type="ECO:0000259" key="7">
    <source>
        <dbReference type="PROSITE" id="PS50977"/>
    </source>
</evidence>
<sequence length="210" mass="22659">MSQRGSVERILDAVVKLVATYGPDTTTVRNVAAEAEVSVGAVQHHYRTKEELLVAAMTAAGDEFRQLAVERTGAVQEPREQLQALLQLLACVFDEDLSRGAVWTAFASRAATDPSLRALHVEQRQQVEQMLRDALSAAYPDSGIDSDDAAGLLALCDGIAVARAAEGPQRIDSGRAQRLVEQAIQAYEHRGNAPSGRMGPHGRRGRGPHR</sequence>
<evidence type="ECO:0000256" key="6">
    <source>
        <dbReference type="SAM" id="MobiDB-lite"/>
    </source>
</evidence>
<evidence type="ECO:0000256" key="1">
    <source>
        <dbReference type="ARBA" id="ARBA00022491"/>
    </source>
</evidence>
<feature type="DNA-binding region" description="H-T-H motif" evidence="5">
    <location>
        <begin position="27"/>
        <end position="46"/>
    </location>
</feature>
<evidence type="ECO:0000256" key="3">
    <source>
        <dbReference type="ARBA" id="ARBA00023125"/>
    </source>
</evidence>
<evidence type="ECO:0000256" key="2">
    <source>
        <dbReference type="ARBA" id="ARBA00023015"/>
    </source>
</evidence>
<gene>
    <name evidence="8" type="ORF">J5A65_00770</name>
</gene>
<dbReference type="PANTHER" id="PTHR30055:SF234">
    <property type="entry name" value="HTH-TYPE TRANSCRIPTIONAL REGULATOR BETI"/>
    <property type="match status" value="1"/>
</dbReference>
<name>A0ABX7Y675_9ACTN</name>
<evidence type="ECO:0000256" key="4">
    <source>
        <dbReference type="ARBA" id="ARBA00023163"/>
    </source>
</evidence>
<evidence type="ECO:0000313" key="8">
    <source>
        <dbReference type="EMBL" id="QUC08321.1"/>
    </source>
</evidence>
<dbReference type="InterPro" id="IPR050109">
    <property type="entry name" value="HTH-type_TetR-like_transc_reg"/>
</dbReference>
<dbReference type="Proteomes" id="UP000678513">
    <property type="component" value="Chromosome"/>
</dbReference>
<keyword evidence="4" id="KW-0804">Transcription</keyword>
<keyword evidence="1" id="KW-0678">Repressor</keyword>
<dbReference type="SUPFAM" id="SSF46689">
    <property type="entry name" value="Homeodomain-like"/>
    <property type="match status" value="1"/>
</dbReference>
<protein>
    <submittedName>
        <fullName evidence="8">TetR family transcriptional regulator C-terminal domain-containing protein</fullName>
    </submittedName>
</protein>
<dbReference type="InterPro" id="IPR039538">
    <property type="entry name" value="BetI_C"/>
</dbReference>
<feature type="region of interest" description="Disordered" evidence="6">
    <location>
        <begin position="187"/>
        <end position="210"/>
    </location>
</feature>
<dbReference type="PANTHER" id="PTHR30055">
    <property type="entry name" value="HTH-TYPE TRANSCRIPTIONAL REGULATOR RUTR"/>
    <property type="match status" value="1"/>
</dbReference>
<dbReference type="PROSITE" id="PS50977">
    <property type="entry name" value="HTH_TETR_2"/>
    <property type="match status" value="1"/>
</dbReference>
<dbReference type="InterPro" id="IPR001647">
    <property type="entry name" value="HTH_TetR"/>
</dbReference>
<accession>A0ABX7Y675</accession>
<dbReference type="SUPFAM" id="SSF48498">
    <property type="entry name" value="Tetracyclin repressor-like, C-terminal domain"/>
    <property type="match status" value="1"/>
</dbReference>
<evidence type="ECO:0000256" key="5">
    <source>
        <dbReference type="PROSITE-ProRule" id="PRU00335"/>
    </source>
</evidence>
<organism evidence="8 9">
    <name type="scientific">Arachnia rubra</name>
    <dbReference type="NCBI Taxonomy" id="1547448"/>
    <lineage>
        <taxon>Bacteria</taxon>
        <taxon>Bacillati</taxon>
        <taxon>Actinomycetota</taxon>
        <taxon>Actinomycetes</taxon>
        <taxon>Propionibacteriales</taxon>
        <taxon>Propionibacteriaceae</taxon>
        <taxon>Arachnia</taxon>
    </lineage>
</organism>
<dbReference type="Pfam" id="PF13977">
    <property type="entry name" value="TetR_C_6"/>
    <property type="match status" value="1"/>
</dbReference>
<dbReference type="PRINTS" id="PR00455">
    <property type="entry name" value="HTHTETR"/>
</dbReference>
<dbReference type="EMBL" id="CP072384">
    <property type="protein sequence ID" value="QUC08321.1"/>
    <property type="molecule type" value="Genomic_DNA"/>
</dbReference>
<dbReference type="InterPro" id="IPR009057">
    <property type="entry name" value="Homeodomain-like_sf"/>
</dbReference>
<proteinExistence type="predicted"/>
<feature type="domain" description="HTH tetR-type" evidence="7">
    <location>
        <begin position="4"/>
        <end position="64"/>
    </location>
</feature>
<keyword evidence="3 5" id="KW-0238">DNA-binding</keyword>
<dbReference type="RefSeq" id="WP_212324050.1">
    <property type="nucleotide sequence ID" value="NZ_AP024463.1"/>
</dbReference>
<keyword evidence="2" id="KW-0805">Transcription regulation</keyword>
<dbReference type="Gene3D" id="1.10.357.10">
    <property type="entry name" value="Tetracycline Repressor, domain 2"/>
    <property type="match status" value="1"/>
</dbReference>
<evidence type="ECO:0000313" key="9">
    <source>
        <dbReference type="Proteomes" id="UP000678513"/>
    </source>
</evidence>
<dbReference type="Pfam" id="PF00440">
    <property type="entry name" value="TetR_N"/>
    <property type="match status" value="1"/>
</dbReference>
<feature type="compositionally biased region" description="Basic residues" evidence="6">
    <location>
        <begin position="200"/>
        <end position="210"/>
    </location>
</feature>
<dbReference type="InterPro" id="IPR036271">
    <property type="entry name" value="Tet_transcr_reg_TetR-rel_C_sf"/>
</dbReference>
<keyword evidence="9" id="KW-1185">Reference proteome</keyword>